<dbReference type="RefSeq" id="WP_052428110.1">
    <property type="nucleotide sequence ID" value="NZ_CP022752.1"/>
</dbReference>
<name>A0A223RSG0_9ACTN</name>
<feature type="region of interest" description="Disordered" evidence="1">
    <location>
        <begin position="59"/>
        <end position="78"/>
    </location>
</feature>
<dbReference type="AlphaFoldDB" id="A0A223RSG0"/>
<evidence type="ECO:0000256" key="2">
    <source>
        <dbReference type="SAM" id="Phobius"/>
    </source>
</evidence>
<organism evidence="3 4">
    <name type="scientific">Actinopolyspora erythraea</name>
    <dbReference type="NCBI Taxonomy" id="414996"/>
    <lineage>
        <taxon>Bacteria</taxon>
        <taxon>Bacillati</taxon>
        <taxon>Actinomycetota</taxon>
        <taxon>Actinomycetes</taxon>
        <taxon>Actinopolysporales</taxon>
        <taxon>Actinopolysporaceae</taxon>
        <taxon>Actinopolyspora</taxon>
    </lineage>
</organism>
<evidence type="ECO:0008006" key="5">
    <source>
        <dbReference type="Google" id="ProtNLM"/>
    </source>
</evidence>
<dbReference type="EMBL" id="CP022752">
    <property type="protein sequence ID" value="ASU78791.1"/>
    <property type="molecule type" value="Genomic_DNA"/>
</dbReference>
<evidence type="ECO:0000256" key="1">
    <source>
        <dbReference type="SAM" id="MobiDB-lite"/>
    </source>
</evidence>
<evidence type="ECO:0000313" key="4">
    <source>
        <dbReference type="Proteomes" id="UP000215043"/>
    </source>
</evidence>
<feature type="transmembrane region" description="Helical" evidence="2">
    <location>
        <begin position="7"/>
        <end position="27"/>
    </location>
</feature>
<dbReference type="KEGG" id="aey:CDG81_11450"/>
<proteinExistence type="predicted"/>
<dbReference type="Proteomes" id="UP000215043">
    <property type="component" value="Chromosome"/>
</dbReference>
<keyword evidence="2" id="KW-0812">Transmembrane</keyword>
<sequence>MNSRRLTFVLVRTGVFLVVGLVLFTVIGWSRFAAFAVVLIGAAMAVQLGGIVWLRRSEAAAGEPPGGAAGSRRSRTDE</sequence>
<accession>A0A223RSG0</accession>
<evidence type="ECO:0000313" key="3">
    <source>
        <dbReference type="EMBL" id="ASU78791.1"/>
    </source>
</evidence>
<gene>
    <name evidence="3" type="ORF">CDG81_11450</name>
</gene>
<keyword evidence="2" id="KW-0472">Membrane</keyword>
<reference evidence="3 4" key="1">
    <citation type="submission" date="2017-08" db="EMBL/GenBank/DDBJ databases">
        <title>The complete genome sequence of moderately halophilic actinomycete Actinopolyspora erythraea YIM 90600, the producer of novel erythromycin, novel actinopolysporins A-C and tubercidin.</title>
        <authorList>
            <person name="Yin M."/>
            <person name="Tang S."/>
        </authorList>
    </citation>
    <scope>NUCLEOTIDE SEQUENCE [LARGE SCALE GENOMIC DNA]</scope>
    <source>
        <strain evidence="3 4">YIM 90600</strain>
    </source>
</reference>
<feature type="transmembrane region" description="Helical" evidence="2">
    <location>
        <begin position="33"/>
        <end position="54"/>
    </location>
</feature>
<protein>
    <recommendedName>
        <fullName evidence="5">DUF4229 domain-containing protein</fullName>
    </recommendedName>
</protein>
<keyword evidence="2" id="KW-1133">Transmembrane helix</keyword>